<keyword evidence="2" id="KW-0808">Transferase</keyword>
<gene>
    <name evidence="10" type="ORF">NQZ67_21575</name>
</gene>
<dbReference type="Pfam" id="PF00370">
    <property type="entry name" value="FGGY_N"/>
    <property type="match status" value="1"/>
</dbReference>
<evidence type="ECO:0000313" key="10">
    <source>
        <dbReference type="EMBL" id="MCR2806476.1"/>
    </source>
</evidence>
<dbReference type="GO" id="GO:0019301">
    <property type="term" value="P:rhamnose catabolic process"/>
    <property type="evidence" value="ECO:0007669"/>
    <property type="project" value="InterPro"/>
</dbReference>
<evidence type="ECO:0000259" key="9">
    <source>
        <dbReference type="Pfam" id="PF02782"/>
    </source>
</evidence>
<dbReference type="InterPro" id="IPR018484">
    <property type="entry name" value="FGGY_N"/>
</dbReference>
<dbReference type="GO" id="GO:0004370">
    <property type="term" value="F:glycerol kinase activity"/>
    <property type="evidence" value="ECO:0007669"/>
    <property type="project" value="TreeGrafter"/>
</dbReference>
<evidence type="ECO:0000256" key="2">
    <source>
        <dbReference type="ARBA" id="ARBA00022679"/>
    </source>
</evidence>
<evidence type="ECO:0000256" key="7">
    <source>
        <dbReference type="ARBA" id="ARBA00023308"/>
    </source>
</evidence>
<comment type="caution">
    <text evidence="10">The sequence shown here is derived from an EMBL/GenBank/DDBJ whole genome shotgun (WGS) entry which is preliminary data.</text>
</comment>
<keyword evidence="6" id="KW-1015">Disulfide bond</keyword>
<dbReference type="Proteomes" id="UP001141950">
    <property type="component" value="Unassembled WGS sequence"/>
</dbReference>
<name>A0A9X2MV77_9BACL</name>
<dbReference type="CDD" id="cd07771">
    <property type="entry name" value="ASKHA_NBD_FGGY_RhaB-like"/>
    <property type="match status" value="1"/>
</dbReference>
<keyword evidence="11" id="KW-1185">Reference proteome</keyword>
<feature type="domain" description="Carbohydrate kinase FGGY C-terminal" evidence="9">
    <location>
        <begin position="254"/>
        <end position="443"/>
    </location>
</feature>
<dbReference type="AlphaFoldDB" id="A0A9X2MV77"/>
<dbReference type="Pfam" id="PF02782">
    <property type="entry name" value="FGGY_C"/>
    <property type="match status" value="1"/>
</dbReference>
<reference evidence="10" key="1">
    <citation type="submission" date="2022-08" db="EMBL/GenBank/DDBJ databases">
        <title>The genomic sequence of strain Paenibacillus sp. SCIV0701.</title>
        <authorList>
            <person name="Zhao H."/>
        </authorList>
    </citation>
    <scope>NUCLEOTIDE SEQUENCE</scope>
    <source>
        <strain evidence="10">SCIV0701</strain>
    </source>
</reference>
<comment type="similarity">
    <text evidence="1">Belongs to the FGGY kinase family.</text>
</comment>
<organism evidence="10 11">
    <name type="scientific">Paenibacillus soyae</name>
    <dbReference type="NCBI Taxonomy" id="2969249"/>
    <lineage>
        <taxon>Bacteria</taxon>
        <taxon>Bacillati</taxon>
        <taxon>Bacillota</taxon>
        <taxon>Bacilli</taxon>
        <taxon>Bacillales</taxon>
        <taxon>Paenibacillaceae</taxon>
        <taxon>Paenibacillus</taxon>
    </lineage>
</organism>
<dbReference type="GO" id="GO:0006071">
    <property type="term" value="P:glycerol metabolic process"/>
    <property type="evidence" value="ECO:0007669"/>
    <property type="project" value="TreeGrafter"/>
</dbReference>
<dbReference type="SUPFAM" id="SSF53067">
    <property type="entry name" value="Actin-like ATPase domain"/>
    <property type="match status" value="2"/>
</dbReference>
<dbReference type="InterPro" id="IPR043129">
    <property type="entry name" value="ATPase_NBD"/>
</dbReference>
<dbReference type="GO" id="GO:0005524">
    <property type="term" value="F:ATP binding"/>
    <property type="evidence" value="ECO:0007669"/>
    <property type="project" value="UniProtKB-KW"/>
</dbReference>
<dbReference type="GO" id="GO:0008993">
    <property type="term" value="F:rhamnulokinase activity"/>
    <property type="evidence" value="ECO:0007669"/>
    <property type="project" value="InterPro"/>
</dbReference>
<feature type="domain" description="Carbohydrate kinase FGGY N-terminal" evidence="8">
    <location>
        <begin position="4"/>
        <end position="242"/>
    </location>
</feature>
<keyword evidence="7" id="KW-0684">Rhamnose metabolism</keyword>
<evidence type="ECO:0000256" key="4">
    <source>
        <dbReference type="ARBA" id="ARBA00022777"/>
    </source>
</evidence>
<dbReference type="PANTHER" id="PTHR10196:SF93">
    <property type="entry name" value="L-RHAMNULOKINASE"/>
    <property type="match status" value="1"/>
</dbReference>
<evidence type="ECO:0000256" key="5">
    <source>
        <dbReference type="ARBA" id="ARBA00022840"/>
    </source>
</evidence>
<keyword evidence="3" id="KW-0547">Nucleotide-binding</keyword>
<dbReference type="EMBL" id="JANIPJ010000017">
    <property type="protein sequence ID" value="MCR2806476.1"/>
    <property type="molecule type" value="Genomic_DNA"/>
</dbReference>
<dbReference type="PANTHER" id="PTHR10196">
    <property type="entry name" value="SUGAR KINASE"/>
    <property type="match status" value="1"/>
</dbReference>
<evidence type="ECO:0000256" key="6">
    <source>
        <dbReference type="ARBA" id="ARBA00023157"/>
    </source>
</evidence>
<dbReference type="InterPro" id="IPR013449">
    <property type="entry name" value="Rhamnulokinase"/>
</dbReference>
<accession>A0A9X2MV77</accession>
<keyword evidence="4" id="KW-0418">Kinase</keyword>
<protein>
    <submittedName>
        <fullName evidence="10">Rhamnulokinase</fullName>
    </submittedName>
</protein>
<keyword evidence="5" id="KW-0067">ATP-binding</keyword>
<sequence>MTHVLAFDLGASSGRAMLGRLVDGKIEIEELHRFSNDPVQAGGRLHWDILRLLHELKQSLLKAKHRGVVIDSIGIDTWGVDFGMLDRSGELLGNPIHYRDPHTNGKMESVFEKVPAEEVFARTGIQFMSINTLYQLASLSDAGSVLVREGREFLMIPALLRYYLTGEKHNEFSLATTTQMFNPLSGDWDGRLLEAIGVDPALFAPVVQPGTRVGRLSSALCEELGIESAPVIAVAEHDTGSAVAAVPAKEQAFAYLSCGTWSLIGTEVAEPVLTERARELNFTNEGGVYGTYRLLKNIMGLWILQECRRAWEREGHSYSFPELVQLASAAEPFAAFIDVDDELFLQPGDMAAQIRAYCARTGQKAPEGPGAYVRAILEGLAFKYRHALEQTEELAGVQFGGLHMVGGGIQNTLLCQWTANAIGKTVWAGPTEGSAIGNMLVQWITNGDLKDIWEARRAVSESFPVTVYEPGERESWNSAYDTFKAKTGLIDSI</sequence>
<dbReference type="Gene3D" id="3.30.420.40">
    <property type="match status" value="2"/>
</dbReference>
<evidence type="ECO:0000256" key="3">
    <source>
        <dbReference type="ARBA" id="ARBA00022741"/>
    </source>
</evidence>
<evidence type="ECO:0000313" key="11">
    <source>
        <dbReference type="Proteomes" id="UP001141950"/>
    </source>
</evidence>
<dbReference type="GO" id="GO:0005829">
    <property type="term" value="C:cytosol"/>
    <property type="evidence" value="ECO:0007669"/>
    <property type="project" value="TreeGrafter"/>
</dbReference>
<evidence type="ECO:0000259" key="8">
    <source>
        <dbReference type="Pfam" id="PF00370"/>
    </source>
</evidence>
<evidence type="ECO:0000256" key="1">
    <source>
        <dbReference type="ARBA" id="ARBA00009156"/>
    </source>
</evidence>
<dbReference type="InterPro" id="IPR018485">
    <property type="entry name" value="FGGY_C"/>
</dbReference>
<proteinExistence type="inferred from homology"/>
<dbReference type="RefSeq" id="WP_257449942.1">
    <property type="nucleotide sequence ID" value="NZ_JANIPJ010000017.1"/>
</dbReference>